<dbReference type="PANTHER" id="PTHR46213:SF24">
    <property type="entry name" value="HHH-GPD DOMAIN-CONTAINING PROTEIN"/>
    <property type="match status" value="1"/>
</dbReference>
<sequence length="139" mass="15539">MKLTTSPALPEPEEKTIVNSSVPIATERNSAVVIYPMSLTPLENNSLKETGYESRTCEPIIEEPATPERESIEIKESNIKDSFYEDHDEITTIKLNSKEFTVKLQNYIQEKNELQEGDMSKALVALNPDAASIPTPKSK</sequence>
<reference evidence="1" key="1">
    <citation type="submission" date="2018-02" db="EMBL/GenBank/DDBJ databases">
        <authorList>
            <person name="Cohen D.B."/>
            <person name="Kent A.D."/>
        </authorList>
    </citation>
    <scope>NUCLEOTIDE SEQUENCE</scope>
</reference>
<dbReference type="InterPro" id="IPR044811">
    <property type="entry name" value="DME/ROS1"/>
</dbReference>
<dbReference type="GO" id="GO:0019104">
    <property type="term" value="F:DNA N-glycosylase activity"/>
    <property type="evidence" value="ECO:0007669"/>
    <property type="project" value="InterPro"/>
</dbReference>
<proteinExistence type="predicted"/>
<dbReference type="EMBL" id="OIVN01001480">
    <property type="protein sequence ID" value="SPC94460.1"/>
    <property type="molecule type" value="Genomic_DNA"/>
</dbReference>
<gene>
    <name evidence="1" type="ORF">FSB_LOCUS22342</name>
</gene>
<name>A0A2N9G4X9_FAGSY</name>
<accession>A0A2N9G4X9</accession>
<dbReference type="GO" id="GO:0141166">
    <property type="term" value="P:chromosomal 5-methylcytosine DNA demethylation pathway"/>
    <property type="evidence" value="ECO:0007669"/>
    <property type="project" value="InterPro"/>
</dbReference>
<dbReference type="AlphaFoldDB" id="A0A2N9G4X9"/>
<dbReference type="PANTHER" id="PTHR46213">
    <property type="entry name" value="TRANSCRIPTIONAL ACTIVATOR DEMETER"/>
    <property type="match status" value="1"/>
</dbReference>
<protein>
    <submittedName>
        <fullName evidence="1">Uncharacterized protein</fullName>
    </submittedName>
</protein>
<dbReference type="GO" id="GO:0035514">
    <property type="term" value="F:DNA demethylase activity"/>
    <property type="evidence" value="ECO:0007669"/>
    <property type="project" value="InterPro"/>
</dbReference>
<organism evidence="1">
    <name type="scientific">Fagus sylvatica</name>
    <name type="common">Beechnut</name>
    <dbReference type="NCBI Taxonomy" id="28930"/>
    <lineage>
        <taxon>Eukaryota</taxon>
        <taxon>Viridiplantae</taxon>
        <taxon>Streptophyta</taxon>
        <taxon>Embryophyta</taxon>
        <taxon>Tracheophyta</taxon>
        <taxon>Spermatophyta</taxon>
        <taxon>Magnoliopsida</taxon>
        <taxon>eudicotyledons</taxon>
        <taxon>Gunneridae</taxon>
        <taxon>Pentapetalae</taxon>
        <taxon>rosids</taxon>
        <taxon>fabids</taxon>
        <taxon>Fagales</taxon>
        <taxon>Fagaceae</taxon>
        <taxon>Fagus</taxon>
    </lineage>
</organism>
<evidence type="ECO:0000313" key="1">
    <source>
        <dbReference type="EMBL" id="SPC94460.1"/>
    </source>
</evidence>